<evidence type="ECO:0000256" key="6">
    <source>
        <dbReference type="ARBA" id="ARBA00022989"/>
    </source>
</evidence>
<evidence type="ECO:0000256" key="11">
    <source>
        <dbReference type="SAM" id="Phobius"/>
    </source>
</evidence>
<dbReference type="GO" id="GO:0005886">
    <property type="term" value="C:plasma membrane"/>
    <property type="evidence" value="ECO:0007669"/>
    <property type="project" value="UniProtKB-SubCell"/>
</dbReference>
<accession>A0A0R2B8Y8</accession>
<dbReference type="InterPro" id="IPR028055">
    <property type="entry name" value="YidC/Oxa/ALB_C"/>
</dbReference>
<dbReference type="GO" id="GO:0051205">
    <property type="term" value="P:protein insertion into membrane"/>
    <property type="evidence" value="ECO:0007669"/>
    <property type="project" value="TreeGrafter"/>
</dbReference>
<evidence type="ECO:0000256" key="5">
    <source>
        <dbReference type="ARBA" id="ARBA00022927"/>
    </source>
</evidence>
<evidence type="ECO:0000256" key="7">
    <source>
        <dbReference type="ARBA" id="ARBA00023136"/>
    </source>
</evidence>
<evidence type="ECO:0000256" key="12">
    <source>
        <dbReference type="SAM" id="SignalP"/>
    </source>
</evidence>
<keyword evidence="4 9" id="KW-0812">Transmembrane</keyword>
<evidence type="ECO:0000256" key="8">
    <source>
        <dbReference type="ARBA" id="ARBA00023186"/>
    </source>
</evidence>
<dbReference type="GO" id="GO:0032977">
    <property type="term" value="F:membrane insertase activity"/>
    <property type="evidence" value="ECO:0007669"/>
    <property type="project" value="InterPro"/>
</dbReference>
<keyword evidence="6 11" id="KW-1133">Transmembrane helix</keyword>
<comment type="subcellular location">
    <subcellularLocation>
        <location evidence="1">Cell membrane</location>
        <topology evidence="1">Multi-pass membrane protein</topology>
    </subcellularLocation>
    <subcellularLocation>
        <location evidence="9">Membrane</location>
        <topology evidence="9">Multi-pass membrane protein</topology>
    </subcellularLocation>
</comment>
<evidence type="ECO:0000313" key="14">
    <source>
        <dbReference type="EMBL" id="KRM72857.1"/>
    </source>
</evidence>
<feature type="transmembrane region" description="Helical" evidence="11">
    <location>
        <begin position="219"/>
        <end position="236"/>
    </location>
</feature>
<dbReference type="PANTHER" id="PTHR12428:SF65">
    <property type="entry name" value="CYTOCHROME C OXIDASE ASSEMBLY PROTEIN COX18, MITOCHONDRIAL"/>
    <property type="match status" value="1"/>
</dbReference>
<dbReference type="RefSeq" id="WP_057893868.1">
    <property type="nucleotide sequence ID" value="NZ_AYZQ01000001.1"/>
</dbReference>
<feature type="signal peptide" evidence="12">
    <location>
        <begin position="1"/>
        <end position="26"/>
    </location>
</feature>
<feature type="compositionally biased region" description="Low complexity" evidence="10">
    <location>
        <begin position="295"/>
        <end position="305"/>
    </location>
</feature>
<dbReference type="InterPro" id="IPR001708">
    <property type="entry name" value="YidC/ALB3/OXA1/COX18"/>
</dbReference>
<comment type="similarity">
    <text evidence="9">Belongs to the OXA1/ALB3/YidC family.</text>
</comment>
<feature type="transmembrane region" description="Helical" evidence="11">
    <location>
        <begin position="145"/>
        <end position="167"/>
    </location>
</feature>
<reference evidence="14 15" key="1">
    <citation type="journal article" date="2015" name="Genome Announc.">
        <title>Expanding the biotechnology potential of lactobacilli through comparative genomics of 213 strains and associated genera.</title>
        <authorList>
            <person name="Sun Z."/>
            <person name="Harris H.M."/>
            <person name="McCann A."/>
            <person name="Guo C."/>
            <person name="Argimon S."/>
            <person name="Zhang W."/>
            <person name="Yang X."/>
            <person name="Jeffery I.B."/>
            <person name="Cooney J.C."/>
            <person name="Kagawa T.F."/>
            <person name="Liu W."/>
            <person name="Song Y."/>
            <person name="Salvetti E."/>
            <person name="Wrobel A."/>
            <person name="Rasinkangas P."/>
            <person name="Parkhill J."/>
            <person name="Rea M.C."/>
            <person name="O'Sullivan O."/>
            <person name="Ritari J."/>
            <person name="Douillard F.P."/>
            <person name="Paul Ross R."/>
            <person name="Yang R."/>
            <person name="Briner A.E."/>
            <person name="Felis G.E."/>
            <person name="de Vos W.M."/>
            <person name="Barrangou R."/>
            <person name="Klaenhammer T.R."/>
            <person name="Caufield P.W."/>
            <person name="Cui Y."/>
            <person name="Zhang H."/>
            <person name="O'Toole P.W."/>
        </authorList>
    </citation>
    <scope>NUCLEOTIDE SEQUENCE [LARGE SCALE GENOMIC DNA]</scope>
    <source>
        <strain evidence="14 15">DSM 23927</strain>
    </source>
</reference>
<keyword evidence="7 11" id="KW-0472">Membrane</keyword>
<feature type="region of interest" description="Disordered" evidence="10">
    <location>
        <begin position="295"/>
        <end position="326"/>
    </location>
</feature>
<evidence type="ECO:0000256" key="2">
    <source>
        <dbReference type="ARBA" id="ARBA00022448"/>
    </source>
</evidence>
<name>A0A0R2B8Y8_9LACO</name>
<gene>
    <name evidence="14" type="ORF">FC34_GL000569</name>
</gene>
<evidence type="ECO:0000256" key="1">
    <source>
        <dbReference type="ARBA" id="ARBA00004651"/>
    </source>
</evidence>
<feature type="chain" id="PRO_5006415248" evidence="12">
    <location>
        <begin position="27"/>
        <end position="326"/>
    </location>
</feature>
<dbReference type="Pfam" id="PF02096">
    <property type="entry name" value="60KD_IMP"/>
    <property type="match status" value="1"/>
</dbReference>
<dbReference type="InterPro" id="IPR047196">
    <property type="entry name" value="YidC_ALB_C"/>
</dbReference>
<feature type="domain" description="Membrane insertase YidC/Oxa/ALB C-terminal" evidence="13">
    <location>
        <begin position="70"/>
        <end position="258"/>
    </location>
</feature>
<dbReference type="EMBL" id="AYZQ01000001">
    <property type="protein sequence ID" value="KRM72857.1"/>
    <property type="molecule type" value="Genomic_DNA"/>
</dbReference>
<protein>
    <submittedName>
        <fullName evidence="14">Preprotein translocase subunit YidC</fullName>
    </submittedName>
</protein>
<evidence type="ECO:0000256" key="9">
    <source>
        <dbReference type="RuleBase" id="RU003945"/>
    </source>
</evidence>
<keyword evidence="2" id="KW-0813">Transport</keyword>
<evidence type="ECO:0000256" key="10">
    <source>
        <dbReference type="SAM" id="MobiDB-lite"/>
    </source>
</evidence>
<evidence type="ECO:0000256" key="3">
    <source>
        <dbReference type="ARBA" id="ARBA00022475"/>
    </source>
</evidence>
<dbReference type="PATRIC" id="fig|1423727.3.peg.572"/>
<keyword evidence="3" id="KW-1003">Cell membrane</keyword>
<sequence length="326" mass="35978">MKKLKKWLTLASVSSLALFLAACAQGAVDKSGHPKPPTGFLYGSMYKYIAQPMQQLMEWISSFFGGTNGYGFAILIITFVVRMILLPLMLNQQRKMTISQEKAKVLKPQLDIVQAQMKKAATPEDQIQVNQYMQRIYKENGTSMIPSMGCLTLLIQLPIFSGLYQSIAYSPDISGSNFFGVHLGTPNMIVTIIATLLYVVQSFIMLQGVSDDQKKAMRTTMWLSPGMTFVFCLMSPAGLGLYFLAGGVIVLIQQVIVTYIITPSIRKQLDEDMVKNPPVIVVDEHTFDHMGQAATATTDGTAPAANSSSLDSIAEMNRKRKAKHDN</sequence>
<dbReference type="NCBIfam" id="TIGR03592">
    <property type="entry name" value="yidC_oxa1_cterm"/>
    <property type="match status" value="1"/>
</dbReference>
<dbReference type="PANTHER" id="PTHR12428">
    <property type="entry name" value="OXA1"/>
    <property type="match status" value="1"/>
</dbReference>
<organism evidence="14 15">
    <name type="scientific">Lacticaseibacillus brantae DSM 23927</name>
    <dbReference type="NCBI Taxonomy" id="1423727"/>
    <lineage>
        <taxon>Bacteria</taxon>
        <taxon>Bacillati</taxon>
        <taxon>Bacillota</taxon>
        <taxon>Bacilli</taxon>
        <taxon>Lactobacillales</taxon>
        <taxon>Lactobacillaceae</taxon>
        <taxon>Lacticaseibacillus</taxon>
    </lineage>
</organism>
<evidence type="ECO:0000313" key="15">
    <source>
        <dbReference type="Proteomes" id="UP000051672"/>
    </source>
</evidence>
<evidence type="ECO:0000259" key="13">
    <source>
        <dbReference type="Pfam" id="PF02096"/>
    </source>
</evidence>
<dbReference type="STRING" id="1423727.FC34_GL000569"/>
<feature type="transmembrane region" description="Helical" evidence="11">
    <location>
        <begin position="242"/>
        <end position="261"/>
    </location>
</feature>
<keyword evidence="15" id="KW-1185">Reference proteome</keyword>
<feature type="transmembrane region" description="Helical" evidence="11">
    <location>
        <begin position="187"/>
        <end position="207"/>
    </location>
</feature>
<comment type="caution">
    <text evidence="14">The sequence shown here is derived from an EMBL/GenBank/DDBJ whole genome shotgun (WGS) entry which is preliminary data.</text>
</comment>
<dbReference type="Proteomes" id="UP000051672">
    <property type="component" value="Unassembled WGS sequence"/>
</dbReference>
<dbReference type="PRINTS" id="PR00701">
    <property type="entry name" value="60KDINNERMP"/>
</dbReference>
<dbReference type="PROSITE" id="PS51257">
    <property type="entry name" value="PROKAR_LIPOPROTEIN"/>
    <property type="match status" value="1"/>
</dbReference>
<evidence type="ECO:0000256" key="4">
    <source>
        <dbReference type="ARBA" id="ARBA00022692"/>
    </source>
</evidence>
<feature type="transmembrane region" description="Helical" evidence="11">
    <location>
        <begin position="69"/>
        <end position="90"/>
    </location>
</feature>
<dbReference type="OrthoDB" id="9780552at2"/>
<keyword evidence="12" id="KW-0732">Signal</keyword>
<keyword evidence="5" id="KW-0653">Protein transport</keyword>
<keyword evidence="8" id="KW-0143">Chaperone</keyword>
<dbReference type="AlphaFoldDB" id="A0A0R2B8Y8"/>
<dbReference type="CDD" id="cd20070">
    <property type="entry name" value="5TM_YidC_Alb3"/>
    <property type="match status" value="1"/>
</dbReference>
<dbReference type="GO" id="GO:0015031">
    <property type="term" value="P:protein transport"/>
    <property type="evidence" value="ECO:0007669"/>
    <property type="project" value="UniProtKB-KW"/>
</dbReference>
<proteinExistence type="inferred from homology"/>